<protein>
    <submittedName>
        <fullName evidence="3">Uncharacterized protein</fullName>
    </submittedName>
</protein>
<keyword evidence="1" id="KW-0963">Cytoplasm</keyword>
<dbReference type="GO" id="GO:0002143">
    <property type="term" value="P:tRNA wobble position uridine thiolation"/>
    <property type="evidence" value="ECO:0007669"/>
    <property type="project" value="TreeGrafter"/>
</dbReference>
<proteinExistence type="predicted"/>
<dbReference type="GO" id="GO:0005829">
    <property type="term" value="C:cytosol"/>
    <property type="evidence" value="ECO:0007669"/>
    <property type="project" value="TreeGrafter"/>
</dbReference>
<dbReference type="SUPFAM" id="SSF52402">
    <property type="entry name" value="Adenine nucleotide alpha hydrolases-like"/>
    <property type="match status" value="1"/>
</dbReference>
<dbReference type="OrthoDB" id="25129at2759"/>
<dbReference type="Proteomes" id="UP001152747">
    <property type="component" value="Unassembled WGS sequence"/>
</dbReference>
<evidence type="ECO:0000256" key="1">
    <source>
        <dbReference type="ARBA" id="ARBA00022490"/>
    </source>
</evidence>
<sequence>MTRFTIVLLLNSETRQEAEDFRPKIAEFQQILPENIEFILAHRAFSIDSSNSTSSNDFGLSNIEKYHEIVNSMKNTTYRLEFERILKEKCLRNLAKSTGIYKIMLADDADDLGRLTLAQLCLGRGGSLSSLVSVFDKRTSSSLIFIRPLREISKKEISLVNQLQEYKSIDFPANFSKIPNSSIQKLTDDFVNILEGEKFYSTINTVLSTAGKIHNLSENFKNICKFCEIENCSDCLCETCQQIQIDCSLLNLVQFS</sequence>
<gene>
    <name evidence="3" type="ORF">CAMP_LOCUS2161</name>
</gene>
<dbReference type="PANTHER" id="PTHR20882:SF14">
    <property type="entry name" value="CYTOPLASMIC TRNA 2-THIOLATION PROTEIN 2"/>
    <property type="match status" value="1"/>
</dbReference>
<dbReference type="AlphaFoldDB" id="A0A9P1MXF5"/>
<comment type="caution">
    <text evidence="3">The sequence shown here is derived from an EMBL/GenBank/DDBJ whole genome shotgun (WGS) entry which is preliminary data.</text>
</comment>
<dbReference type="PANTHER" id="PTHR20882">
    <property type="entry name" value="CYTOPLASMIC TRNA 2-THIOLATION PROTEIN 2"/>
    <property type="match status" value="1"/>
</dbReference>
<organism evidence="3 4">
    <name type="scientific">Caenorhabditis angaria</name>
    <dbReference type="NCBI Taxonomy" id="860376"/>
    <lineage>
        <taxon>Eukaryota</taxon>
        <taxon>Metazoa</taxon>
        <taxon>Ecdysozoa</taxon>
        <taxon>Nematoda</taxon>
        <taxon>Chromadorea</taxon>
        <taxon>Rhabditida</taxon>
        <taxon>Rhabditina</taxon>
        <taxon>Rhabditomorpha</taxon>
        <taxon>Rhabditoidea</taxon>
        <taxon>Rhabditidae</taxon>
        <taxon>Peloderinae</taxon>
        <taxon>Caenorhabditis</taxon>
    </lineage>
</organism>
<dbReference type="EMBL" id="CANHGI010000001">
    <property type="protein sequence ID" value="CAI5439524.1"/>
    <property type="molecule type" value="Genomic_DNA"/>
</dbReference>
<dbReference type="GO" id="GO:0016783">
    <property type="term" value="F:sulfurtransferase activity"/>
    <property type="evidence" value="ECO:0007669"/>
    <property type="project" value="TreeGrafter"/>
</dbReference>
<name>A0A9P1MXF5_9PELO</name>
<evidence type="ECO:0000256" key="2">
    <source>
        <dbReference type="ARBA" id="ARBA00022694"/>
    </source>
</evidence>
<evidence type="ECO:0000313" key="3">
    <source>
        <dbReference type="EMBL" id="CAI5439524.1"/>
    </source>
</evidence>
<keyword evidence="2" id="KW-0819">tRNA processing</keyword>
<reference evidence="3" key="1">
    <citation type="submission" date="2022-11" db="EMBL/GenBank/DDBJ databases">
        <authorList>
            <person name="Kikuchi T."/>
        </authorList>
    </citation>
    <scope>NUCLEOTIDE SEQUENCE</scope>
    <source>
        <strain evidence="3">PS1010</strain>
    </source>
</reference>
<dbReference type="Gene3D" id="3.40.50.620">
    <property type="entry name" value="HUPs"/>
    <property type="match status" value="1"/>
</dbReference>
<evidence type="ECO:0000313" key="4">
    <source>
        <dbReference type="Proteomes" id="UP001152747"/>
    </source>
</evidence>
<keyword evidence="4" id="KW-1185">Reference proteome</keyword>
<dbReference type="InterPro" id="IPR019407">
    <property type="entry name" value="CTU2"/>
</dbReference>
<accession>A0A9P1MXF5</accession>
<dbReference type="InterPro" id="IPR014729">
    <property type="entry name" value="Rossmann-like_a/b/a_fold"/>
</dbReference>
<dbReference type="GO" id="GO:0000049">
    <property type="term" value="F:tRNA binding"/>
    <property type="evidence" value="ECO:0007669"/>
    <property type="project" value="InterPro"/>
</dbReference>